<organism evidence="2 3">
    <name type="scientific">Pedobacter metabolipauper</name>
    <dbReference type="NCBI Taxonomy" id="425513"/>
    <lineage>
        <taxon>Bacteria</taxon>
        <taxon>Pseudomonadati</taxon>
        <taxon>Bacteroidota</taxon>
        <taxon>Sphingobacteriia</taxon>
        <taxon>Sphingobacteriales</taxon>
        <taxon>Sphingobacteriaceae</taxon>
        <taxon>Pedobacter</taxon>
    </lineage>
</organism>
<gene>
    <name evidence="2" type="ORF">ATK78_1186</name>
</gene>
<protein>
    <submittedName>
        <fullName evidence="2">Uncharacterized protein</fullName>
    </submittedName>
</protein>
<reference evidence="2 3" key="1">
    <citation type="submission" date="2019-03" db="EMBL/GenBank/DDBJ databases">
        <title>Genomic Encyclopedia of Archaeal and Bacterial Type Strains, Phase II (KMG-II): from individual species to whole genera.</title>
        <authorList>
            <person name="Goeker M."/>
        </authorList>
    </citation>
    <scope>NUCLEOTIDE SEQUENCE [LARGE SCALE GENOMIC DNA]</scope>
    <source>
        <strain evidence="2 3">DSM 19035</strain>
    </source>
</reference>
<accession>A0A4R6T0Z2</accession>
<dbReference type="Proteomes" id="UP000295620">
    <property type="component" value="Unassembled WGS sequence"/>
</dbReference>
<evidence type="ECO:0000313" key="3">
    <source>
        <dbReference type="Proteomes" id="UP000295620"/>
    </source>
</evidence>
<keyword evidence="3" id="KW-1185">Reference proteome</keyword>
<dbReference type="OrthoDB" id="5505971at2"/>
<name>A0A4R6T0Z2_9SPHI</name>
<feature type="signal peptide" evidence="1">
    <location>
        <begin position="1"/>
        <end position="32"/>
    </location>
</feature>
<evidence type="ECO:0000313" key="2">
    <source>
        <dbReference type="EMBL" id="TDQ12055.1"/>
    </source>
</evidence>
<keyword evidence="1" id="KW-0732">Signal</keyword>
<sequence>MSFKNNIKKTRVQLTKAIAIFAFLTEGLTASAQTHSSEKLHFGLVYPISSNGTHAPLDTNNLSVNLIAGISASEKGLSFAGFSNVVRNGAKGIQFAGFSNHIGKMAEGAQFAGFMNTYGESNGVSFAGFTNIASGNVKGAQFAGFSNIAKHVSGAQFAGFLNKSANLTGSQFAGFINIAGKKVGASQFAGFINIAENVKGSQFAGFINIAKKVKGSQIAGFINIADSSDYPIGIINIVKNGEMSIGVSTDENLTTMATFRSGGKVLYGIIGIGYNFENTDEVYAAEAGLGAHFFNAKTFSLNTELTSSMLESFKKGEYFKATLRVLPTLKITPFLSLSAGPSLNYVSTDTAEGRALTKKYITSKENKRGTNFYGLYAGYNAGIQVIF</sequence>
<dbReference type="RefSeq" id="WP_133575075.1">
    <property type="nucleotide sequence ID" value="NZ_SNYC01000003.1"/>
</dbReference>
<dbReference type="EMBL" id="SNYC01000003">
    <property type="protein sequence ID" value="TDQ12055.1"/>
    <property type="molecule type" value="Genomic_DNA"/>
</dbReference>
<feature type="chain" id="PRO_5021028734" evidence="1">
    <location>
        <begin position="33"/>
        <end position="387"/>
    </location>
</feature>
<proteinExistence type="predicted"/>
<dbReference type="AlphaFoldDB" id="A0A4R6T0Z2"/>
<evidence type="ECO:0000256" key="1">
    <source>
        <dbReference type="SAM" id="SignalP"/>
    </source>
</evidence>
<comment type="caution">
    <text evidence="2">The sequence shown here is derived from an EMBL/GenBank/DDBJ whole genome shotgun (WGS) entry which is preliminary data.</text>
</comment>